<organism evidence="6 7">
    <name type="scientific">Ornithinimicrobium pratense</name>
    <dbReference type="NCBI Taxonomy" id="2593973"/>
    <lineage>
        <taxon>Bacteria</taxon>
        <taxon>Bacillati</taxon>
        <taxon>Actinomycetota</taxon>
        <taxon>Actinomycetes</taxon>
        <taxon>Micrococcales</taxon>
        <taxon>Ornithinimicrobiaceae</taxon>
        <taxon>Ornithinimicrobium</taxon>
    </lineage>
</organism>
<keyword evidence="7" id="KW-1185">Reference proteome</keyword>
<dbReference type="EMBL" id="CP044427">
    <property type="protein sequence ID" value="QFG69178.1"/>
    <property type="molecule type" value="Genomic_DNA"/>
</dbReference>
<dbReference type="InterPro" id="IPR054129">
    <property type="entry name" value="DesT_TetR_C"/>
</dbReference>
<evidence type="ECO:0000313" key="6">
    <source>
        <dbReference type="EMBL" id="QFG69178.1"/>
    </source>
</evidence>
<dbReference type="PANTHER" id="PTHR30055">
    <property type="entry name" value="HTH-TYPE TRANSCRIPTIONAL REGULATOR RUTR"/>
    <property type="match status" value="1"/>
</dbReference>
<protein>
    <submittedName>
        <fullName evidence="6">TetR/AcrR family transcriptional regulator</fullName>
    </submittedName>
</protein>
<reference evidence="6 7" key="1">
    <citation type="submission" date="2019-09" db="EMBL/GenBank/DDBJ databases">
        <title>Serinicoccus pratensis sp. nov., isolated from meadow soil.</title>
        <authorList>
            <person name="Zhang W."/>
        </authorList>
    </citation>
    <scope>NUCLEOTIDE SEQUENCE [LARGE SCALE GENOMIC DNA]</scope>
    <source>
        <strain evidence="6 7">W204</strain>
    </source>
</reference>
<dbReference type="Pfam" id="PF21943">
    <property type="entry name" value="TetR_C_46"/>
    <property type="match status" value="1"/>
</dbReference>
<dbReference type="InterPro" id="IPR001647">
    <property type="entry name" value="HTH_TetR"/>
</dbReference>
<dbReference type="KEGG" id="serw:FY030_11095"/>
<dbReference type="InterPro" id="IPR009057">
    <property type="entry name" value="Homeodomain-like_sf"/>
</dbReference>
<dbReference type="InterPro" id="IPR036271">
    <property type="entry name" value="Tet_transcr_reg_TetR-rel_C_sf"/>
</dbReference>
<dbReference type="SUPFAM" id="SSF46689">
    <property type="entry name" value="Homeodomain-like"/>
    <property type="match status" value="1"/>
</dbReference>
<proteinExistence type="predicted"/>
<dbReference type="Proteomes" id="UP000326546">
    <property type="component" value="Chromosome"/>
</dbReference>
<keyword evidence="1" id="KW-0805">Transcription regulation</keyword>
<dbReference type="PANTHER" id="PTHR30055:SF160">
    <property type="entry name" value="TRANSCRIPTIONAL REGULATORY PROTEIN (PROBABLY ASNC-FAMILY)-RELATED"/>
    <property type="match status" value="1"/>
</dbReference>
<dbReference type="GO" id="GO:0003700">
    <property type="term" value="F:DNA-binding transcription factor activity"/>
    <property type="evidence" value="ECO:0007669"/>
    <property type="project" value="TreeGrafter"/>
</dbReference>
<dbReference type="FunFam" id="1.10.10.60:FF:000141">
    <property type="entry name" value="TetR family transcriptional regulator"/>
    <property type="match status" value="1"/>
</dbReference>
<sequence>MSTSPENRPRLRRDQRRVQLLDAALEAFSQGGYHQTLMDDIADRAGVSKPVLYQHFDSKLDLYLGIARGVADEVLTTLTAALASSDNNPERIRACVATFFDFVDRPGSGFPLLFASDMGQEPAVAALLEETRRACGEALAAEVAEATDVPREEAVLVGMALAGVAQTAAMHWYRSPGDLSKERATDVVVALAWRGLDGLPVEGATGAHQDAR</sequence>
<dbReference type="Pfam" id="PF00440">
    <property type="entry name" value="TetR_N"/>
    <property type="match status" value="1"/>
</dbReference>
<accession>A0A5J6V5Y5</accession>
<evidence type="ECO:0000256" key="1">
    <source>
        <dbReference type="ARBA" id="ARBA00023015"/>
    </source>
</evidence>
<evidence type="ECO:0000256" key="3">
    <source>
        <dbReference type="ARBA" id="ARBA00023163"/>
    </source>
</evidence>
<evidence type="ECO:0000256" key="2">
    <source>
        <dbReference type="ARBA" id="ARBA00023125"/>
    </source>
</evidence>
<keyword evidence="3" id="KW-0804">Transcription</keyword>
<name>A0A5J6V5Y5_9MICO</name>
<dbReference type="AlphaFoldDB" id="A0A5J6V5Y5"/>
<dbReference type="InterPro" id="IPR050109">
    <property type="entry name" value="HTH-type_TetR-like_transc_reg"/>
</dbReference>
<gene>
    <name evidence="6" type="ORF">FY030_11095</name>
</gene>
<feature type="domain" description="HTH tetR-type" evidence="5">
    <location>
        <begin position="14"/>
        <end position="74"/>
    </location>
</feature>
<dbReference type="GO" id="GO:0045892">
    <property type="term" value="P:negative regulation of DNA-templated transcription"/>
    <property type="evidence" value="ECO:0007669"/>
    <property type="project" value="UniProtKB-ARBA"/>
</dbReference>
<dbReference type="GO" id="GO:0000976">
    <property type="term" value="F:transcription cis-regulatory region binding"/>
    <property type="evidence" value="ECO:0007669"/>
    <property type="project" value="TreeGrafter"/>
</dbReference>
<dbReference type="PRINTS" id="PR00455">
    <property type="entry name" value="HTHTETR"/>
</dbReference>
<keyword evidence="2 4" id="KW-0238">DNA-binding</keyword>
<feature type="DNA-binding region" description="H-T-H motif" evidence="4">
    <location>
        <begin position="37"/>
        <end position="56"/>
    </location>
</feature>
<dbReference type="Gene3D" id="1.10.357.10">
    <property type="entry name" value="Tetracycline Repressor, domain 2"/>
    <property type="match status" value="1"/>
</dbReference>
<dbReference type="OrthoDB" id="70491at2"/>
<evidence type="ECO:0000259" key="5">
    <source>
        <dbReference type="PROSITE" id="PS50977"/>
    </source>
</evidence>
<dbReference type="SUPFAM" id="SSF48498">
    <property type="entry name" value="Tetracyclin repressor-like, C-terminal domain"/>
    <property type="match status" value="1"/>
</dbReference>
<dbReference type="RefSeq" id="WP_158061561.1">
    <property type="nucleotide sequence ID" value="NZ_CP044427.1"/>
</dbReference>
<evidence type="ECO:0000313" key="7">
    <source>
        <dbReference type="Proteomes" id="UP000326546"/>
    </source>
</evidence>
<dbReference type="PROSITE" id="PS50977">
    <property type="entry name" value="HTH_TETR_2"/>
    <property type="match status" value="1"/>
</dbReference>
<evidence type="ECO:0000256" key="4">
    <source>
        <dbReference type="PROSITE-ProRule" id="PRU00335"/>
    </source>
</evidence>